<dbReference type="RefSeq" id="WP_296937681.1">
    <property type="nucleotide sequence ID" value="NZ_LT599032.1"/>
</dbReference>
<reference evidence="1" key="1">
    <citation type="submission" date="2016-04" db="EMBL/GenBank/DDBJ databases">
        <authorList>
            <person name="Evans L.H."/>
            <person name="Alamgir A."/>
            <person name="Owens N."/>
            <person name="Weber N.D."/>
            <person name="Virtaneva K."/>
            <person name="Barbian K."/>
            <person name="Babar A."/>
            <person name="Rosenke K."/>
        </authorList>
    </citation>
    <scope>NUCLEOTIDE SEQUENCE</scope>
    <source>
        <strain evidence="1">86-1</strain>
    </source>
</reference>
<evidence type="ECO:0008006" key="2">
    <source>
        <dbReference type="Google" id="ProtNLM"/>
    </source>
</evidence>
<gene>
    <name evidence="1" type="ORF">KL86DYS1_10021</name>
</gene>
<name>A0A212IT32_9BACT</name>
<organism evidence="1">
    <name type="scientific">uncultured Dysgonomonas sp</name>
    <dbReference type="NCBI Taxonomy" id="206096"/>
    <lineage>
        <taxon>Bacteria</taxon>
        <taxon>Pseudomonadati</taxon>
        <taxon>Bacteroidota</taxon>
        <taxon>Bacteroidia</taxon>
        <taxon>Bacteroidales</taxon>
        <taxon>Dysgonomonadaceae</taxon>
        <taxon>Dysgonomonas</taxon>
        <taxon>environmental samples</taxon>
    </lineage>
</organism>
<dbReference type="PANTHER" id="PTHR34585">
    <property type="match status" value="1"/>
</dbReference>
<sequence>MEVITFDSDAYKELINKLDAIARYIKERDVPNQSKELDEVWVDSYEVCTFLRISERTLQRLRSNSLISYSVLSGKTYYTIGEIKRILQERLIKSGEEALNDLINSHKQYLERRKRNKPKK</sequence>
<dbReference type="AlphaFoldDB" id="A0A212IT32"/>
<dbReference type="EMBL" id="FLUM01000001">
    <property type="protein sequence ID" value="SBV90372.1"/>
    <property type="molecule type" value="Genomic_DNA"/>
</dbReference>
<protein>
    <recommendedName>
        <fullName evidence="2">Helix-turn-helix domain-containing protein</fullName>
    </recommendedName>
</protein>
<evidence type="ECO:0000313" key="1">
    <source>
        <dbReference type="EMBL" id="SBV90372.1"/>
    </source>
</evidence>
<dbReference type="SUPFAM" id="SSF46955">
    <property type="entry name" value="Putative DNA-binding domain"/>
    <property type="match status" value="1"/>
</dbReference>
<accession>A0A212IT32</accession>
<proteinExistence type="predicted"/>
<dbReference type="PANTHER" id="PTHR34585:SF22">
    <property type="entry name" value="HELIX-TURN-HELIX DOMAIN-CONTAINING PROTEIN"/>
    <property type="match status" value="1"/>
</dbReference>
<dbReference type="InterPro" id="IPR009061">
    <property type="entry name" value="DNA-bd_dom_put_sf"/>
</dbReference>